<evidence type="ECO:0000313" key="2">
    <source>
        <dbReference type="EMBL" id="GEK46541.1"/>
    </source>
</evidence>
<gene>
    <name evidence="2" type="ORF">HPA02_08240</name>
</gene>
<dbReference type="InterPro" id="IPR021497">
    <property type="entry name" value="GTA_holin_3TM"/>
</dbReference>
<dbReference type="EMBL" id="BJUK01000007">
    <property type="protein sequence ID" value="GEK46541.1"/>
    <property type="molecule type" value="Genomic_DNA"/>
</dbReference>
<dbReference type="OrthoDB" id="7366354at2"/>
<accession>A0A510X6E2</accession>
<dbReference type="AlphaFoldDB" id="A0A510X6E2"/>
<dbReference type="Proteomes" id="UP000321275">
    <property type="component" value="Unassembled WGS sequence"/>
</dbReference>
<sequence>MDWSDVAETVARVAPAAGGALGGPAGAAVGGLIARVLGVDETPEAVAQAAADPQAAERLKRLDQEHEREILSLTLQAETTRLTEINKTMRAEVGSDSAWRAGWRPFNGWMLALSLAVVNFGLVAVVLRDPAQLAQVVDVLIWSVVAQGAVQGVNIKQRSNDKARQLGQQPGGLMDLVRSARK</sequence>
<evidence type="ECO:0000313" key="3">
    <source>
        <dbReference type="Proteomes" id="UP000321275"/>
    </source>
</evidence>
<feature type="transmembrane region" description="Helical" evidence="1">
    <location>
        <begin position="109"/>
        <end position="127"/>
    </location>
</feature>
<protein>
    <recommendedName>
        <fullName evidence="4">Holin of 3TMs, for gene-transfer release</fullName>
    </recommendedName>
</protein>
<keyword evidence="1" id="KW-0472">Membrane</keyword>
<evidence type="ECO:0000256" key="1">
    <source>
        <dbReference type="SAM" id="Phobius"/>
    </source>
</evidence>
<dbReference type="RefSeq" id="WP_146801822.1">
    <property type="nucleotide sequence ID" value="NZ_BJUK01000007.1"/>
</dbReference>
<comment type="caution">
    <text evidence="2">The sequence shown here is derived from an EMBL/GenBank/DDBJ whole genome shotgun (WGS) entry which is preliminary data.</text>
</comment>
<keyword evidence="1" id="KW-0812">Transmembrane</keyword>
<reference evidence="2 3" key="1">
    <citation type="submission" date="2019-07" db="EMBL/GenBank/DDBJ databases">
        <title>Whole genome shotgun sequence of Halomonas pacifica NBRC 102220.</title>
        <authorList>
            <person name="Hosoyama A."/>
            <person name="Uohara A."/>
            <person name="Ohji S."/>
            <person name="Ichikawa N."/>
        </authorList>
    </citation>
    <scope>NUCLEOTIDE SEQUENCE [LARGE SCALE GENOMIC DNA]</scope>
    <source>
        <strain evidence="2 3">NBRC 102220</strain>
    </source>
</reference>
<dbReference type="Pfam" id="PF11351">
    <property type="entry name" value="GTA_holin_3TM"/>
    <property type="match status" value="1"/>
</dbReference>
<keyword evidence="1" id="KW-1133">Transmembrane helix</keyword>
<keyword evidence="3" id="KW-1185">Reference proteome</keyword>
<name>A0A510X6E2_9GAMM</name>
<proteinExistence type="predicted"/>
<evidence type="ECO:0008006" key="4">
    <source>
        <dbReference type="Google" id="ProtNLM"/>
    </source>
</evidence>
<organism evidence="2 3">
    <name type="scientific">Bisbaumannia pacifica</name>
    <dbReference type="NCBI Taxonomy" id="77098"/>
    <lineage>
        <taxon>Bacteria</taxon>
        <taxon>Pseudomonadati</taxon>
        <taxon>Pseudomonadota</taxon>
        <taxon>Gammaproteobacteria</taxon>
        <taxon>Oceanospirillales</taxon>
        <taxon>Halomonadaceae</taxon>
        <taxon>Bisbaumannia</taxon>
    </lineage>
</organism>